<protein>
    <recommendedName>
        <fullName evidence="3">DHHW protein</fullName>
    </recommendedName>
</protein>
<dbReference type="AlphaFoldDB" id="C0E8T8"/>
<dbReference type="EMBL" id="ACEC01000010">
    <property type="protein sequence ID" value="EEG32082.1"/>
    <property type="molecule type" value="Genomic_DNA"/>
</dbReference>
<comment type="caution">
    <text evidence="1">The sequence shown here is derived from an EMBL/GenBank/DDBJ whole genome shotgun (WGS) entry which is preliminary data.</text>
</comment>
<reference evidence="1 2" key="1">
    <citation type="submission" date="2009-01" db="EMBL/GenBank/DDBJ databases">
        <authorList>
            <person name="Fulton L."/>
            <person name="Clifton S."/>
            <person name="Fulton B."/>
            <person name="Xu J."/>
            <person name="Minx P."/>
            <person name="Pepin K.H."/>
            <person name="Johnson M."/>
            <person name="Bhonagiri V."/>
            <person name="Nash W.E."/>
            <person name="Mardis E.R."/>
            <person name="Wilson R.K."/>
        </authorList>
    </citation>
    <scope>NUCLEOTIDE SEQUENCE [LARGE SCALE GENOMIC DNA]</scope>
    <source>
        <strain evidence="1 2">DSM 5476</strain>
    </source>
</reference>
<organism evidence="1 2">
    <name type="scientific">[Clostridium] methylpentosum DSM 5476</name>
    <dbReference type="NCBI Taxonomy" id="537013"/>
    <lineage>
        <taxon>Bacteria</taxon>
        <taxon>Bacillati</taxon>
        <taxon>Bacillota</taxon>
        <taxon>Clostridia</taxon>
        <taxon>Eubacteriales</taxon>
        <taxon>Oscillospiraceae</taxon>
        <taxon>Oscillospiraceae incertae sedis</taxon>
    </lineage>
</organism>
<reference evidence="1 2" key="2">
    <citation type="submission" date="2009-02" db="EMBL/GenBank/DDBJ databases">
        <title>Draft genome sequence of Clostridium methylpentosum (DSM 5476).</title>
        <authorList>
            <person name="Sudarsanam P."/>
            <person name="Ley R."/>
            <person name="Guruge J."/>
            <person name="Turnbaugh P.J."/>
            <person name="Mahowald M."/>
            <person name="Liep D."/>
            <person name="Gordon J."/>
        </authorList>
    </citation>
    <scope>NUCLEOTIDE SEQUENCE [LARGE SCALE GENOMIC DNA]</scope>
    <source>
        <strain evidence="1 2">DSM 5476</strain>
    </source>
</reference>
<dbReference type="Pfam" id="PF14286">
    <property type="entry name" value="DHHW"/>
    <property type="match status" value="1"/>
</dbReference>
<evidence type="ECO:0008006" key="3">
    <source>
        <dbReference type="Google" id="ProtNLM"/>
    </source>
</evidence>
<accession>C0E8T8</accession>
<evidence type="ECO:0000313" key="2">
    <source>
        <dbReference type="Proteomes" id="UP000003340"/>
    </source>
</evidence>
<sequence>MNPKKITVLAFLVLLIVPAVCFALPFDIGATSGSGVAWPKLSFKAVADKSYALGVESYFTQHFLERDQFLRLKTTLDVASGKKETNDVYLSESRLLQKVTLPTDESMRKSIESINRFASNSDKQIYFLLIPTAAEIYKETLPAYSPKADELAFINKTYSQLHSSITTLDAATPLTNSKEGEIFYRTDRRLTSYGAYSIYNYNIKSMGSVPAKLSDFSIEHLSGSFYGSLYKKTQYSLVKPDTIDLYHYAAKQYSSYVTIRNGTETTFHDNIYFRDRLTLSDPLSVFLGGTKPFINIQTDNQAKKNLLIFTDGNLGAMSQFLTIHYDDITIVDLSYLTEYYRDSIDFDRYDNVLFYYSTPSMLESDKFGKLSLFSK</sequence>
<dbReference type="STRING" id="537013.CLOSTMETH_00233"/>
<name>C0E8T8_9FIRM</name>
<evidence type="ECO:0000313" key="1">
    <source>
        <dbReference type="EMBL" id="EEG32082.1"/>
    </source>
</evidence>
<dbReference type="InterPro" id="IPR025945">
    <property type="entry name" value="DHHW"/>
</dbReference>
<proteinExistence type="predicted"/>
<dbReference type="Proteomes" id="UP000003340">
    <property type="component" value="Unassembled WGS sequence"/>
</dbReference>
<keyword evidence="2" id="KW-1185">Reference proteome</keyword>
<dbReference type="eggNOG" id="ENOG5032VTA">
    <property type="taxonomic scope" value="Bacteria"/>
</dbReference>
<dbReference type="HOGENOM" id="CLU_031022_0_0_9"/>
<gene>
    <name evidence="1" type="ORF">CLOSTMETH_00233</name>
</gene>